<protein>
    <submittedName>
        <fullName evidence="2">Glycosyltransferase</fullName>
    </submittedName>
</protein>
<reference evidence="2 3" key="1">
    <citation type="submission" date="2019-04" db="EMBL/GenBank/DDBJ databases">
        <title>Comparative genomics of Aeromonas veronii strains pathogenic to fish.</title>
        <authorList>
            <person name="Cascarano M.C."/>
            <person name="Smyrli M."/>
            <person name="Katharios P."/>
        </authorList>
    </citation>
    <scope>NUCLEOTIDE SEQUENCE [LARGE SCALE GENOMIC DNA]</scope>
    <source>
        <strain evidence="2 3">XU1</strain>
    </source>
</reference>
<name>A0A4S5BXY1_AERVE</name>
<feature type="non-terminal residue" evidence="2">
    <location>
        <position position="1"/>
    </location>
</feature>
<feature type="domain" description="Glycosyl transferase family 1" evidence="1">
    <location>
        <begin position="132"/>
        <end position="281"/>
    </location>
</feature>
<dbReference type="EMBL" id="SSUX01000044">
    <property type="protein sequence ID" value="THJ37740.1"/>
    <property type="molecule type" value="Genomic_DNA"/>
</dbReference>
<dbReference type="Gene3D" id="3.40.50.2000">
    <property type="entry name" value="Glycogen Phosphorylase B"/>
    <property type="match status" value="1"/>
</dbReference>
<comment type="caution">
    <text evidence="2">The sequence shown here is derived from an EMBL/GenBank/DDBJ whole genome shotgun (WGS) entry which is preliminary data.</text>
</comment>
<dbReference type="PANTHER" id="PTHR12526:SF637">
    <property type="entry name" value="GLYCOSYLTRANSFERASE EPSF-RELATED"/>
    <property type="match status" value="1"/>
</dbReference>
<keyword evidence="2" id="KW-0808">Transferase</keyword>
<evidence type="ECO:0000313" key="2">
    <source>
        <dbReference type="EMBL" id="THJ37740.1"/>
    </source>
</evidence>
<evidence type="ECO:0000313" key="3">
    <source>
        <dbReference type="Proteomes" id="UP000309618"/>
    </source>
</evidence>
<dbReference type="GO" id="GO:1901135">
    <property type="term" value="P:carbohydrate derivative metabolic process"/>
    <property type="evidence" value="ECO:0007669"/>
    <property type="project" value="UniProtKB-ARBA"/>
</dbReference>
<dbReference type="RefSeq" id="WP_136502398.1">
    <property type="nucleotide sequence ID" value="NZ_SSUX01000044.1"/>
</dbReference>
<organism evidence="2 3">
    <name type="scientific">Aeromonas veronii</name>
    <dbReference type="NCBI Taxonomy" id="654"/>
    <lineage>
        <taxon>Bacteria</taxon>
        <taxon>Pseudomonadati</taxon>
        <taxon>Pseudomonadota</taxon>
        <taxon>Gammaproteobacteria</taxon>
        <taxon>Aeromonadales</taxon>
        <taxon>Aeromonadaceae</taxon>
        <taxon>Aeromonas</taxon>
    </lineage>
</organism>
<dbReference type="GO" id="GO:0016757">
    <property type="term" value="F:glycosyltransferase activity"/>
    <property type="evidence" value="ECO:0007669"/>
    <property type="project" value="InterPro"/>
</dbReference>
<gene>
    <name evidence="2" type="ORF">E8Q35_22590</name>
</gene>
<dbReference type="Pfam" id="PF00534">
    <property type="entry name" value="Glycos_transf_1"/>
    <property type="match status" value="1"/>
</dbReference>
<dbReference type="Proteomes" id="UP000309618">
    <property type="component" value="Unassembled WGS sequence"/>
</dbReference>
<dbReference type="InterPro" id="IPR001296">
    <property type="entry name" value="Glyco_trans_1"/>
</dbReference>
<dbReference type="PANTHER" id="PTHR12526">
    <property type="entry name" value="GLYCOSYLTRANSFERASE"/>
    <property type="match status" value="1"/>
</dbReference>
<accession>A0A4S5BXY1</accession>
<dbReference type="SUPFAM" id="SSF53756">
    <property type="entry name" value="UDP-Glycosyltransferase/glycogen phosphorylase"/>
    <property type="match status" value="1"/>
</dbReference>
<dbReference type="AlphaFoldDB" id="A0A4S5BXY1"/>
<sequence length="313" mass="34903">VYYVAGFLSDRDIWLLQNKLGSKVLFYLMDVAALTGGCHYPWECQGYHSSCESCPALYKPAQVIAKKTMERRKVIYNQMDSMFISCSSWIDDKITASALQAKYPSKKILIGIEPEIFTPRNRQIANENLGLNIPLDKKVILIGAQTLKDVRKGVSLLLEALNTLSNKKSELDDVVLLSVGDDIDSALISGVEHICIPFIKDKSLYPFIYNLADVFICPSIEDAGPMMINESILSGTPVIAFDVGVARDLILDSYSGFICKDKSVKSLRENIMKFLSLSMSDINFMKERARAIGLQKTTSEVQVKLFTSILDSE</sequence>
<proteinExistence type="predicted"/>
<evidence type="ECO:0000259" key="1">
    <source>
        <dbReference type="Pfam" id="PF00534"/>
    </source>
</evidence>